<keyword evidence="4 7" id="KW-1133">Transmembrane helix</keyword>
<comment type="subcellular location">
    <subcellularLocation>
        <location evidence="1">Cell membrane</location>
        <topology evidence="1">Multi-pass membrane protein</topology>
    </subcellularLocation>
</comment>
<organism evidence="9 10">
    <name type="scientific">Eubacterium maltosivorans</name>
    <dbReference type="NCBI Taxonomy" id="2041044"/>
    <lineage>
        <taxon>Bacteria</taxon>
        <taxon>Bacillati</taxon>
        <taxon>Bacillota</taxon>
        <taxon>Clostridia</taxon>
        <taxon>Eubacteriales</taxon>
        <taxon>Eubacteriaceae</taxon>
        <taxon>Eubacterium</taxon>
    </lineage>
</organism>
<keyword evidence="3 7" id="KW-0812">Transmembrane</keyword>
<feature type="transmembrane region" description="Helical" evidence="7">
    <location>
        <begin position="441"/>
        <end position="461"/>
    </location>
</feature>
<dbReference type="Pfam" id="PF13515">
    <property type="entry name" value="FUSC_2"/>
    <property type="match status" value="1"/>
</dbReference>
<dbReference type="GO" id="GO:0005886">
    <property type="term" value="C:plasma membrane"/>
    <property type="evidence" value="ECO:0007669"/>
    <property type="project" value="UniProtKB-SubCell"/>
</dbReference>
<evidence type="ECO:0000256" key="6">
    <source>
        <dbReference type="ARBA" id="ARBA00043993"/>
    </source>
</evidence>
<feature type="transmembrane region" description="Helical" evidence="7">
    <location>
        <begin position="71"/>
        <end position="99"/>
    </location>
</feature>
<sequence length="653" mass="75006">MRESIKALKIKEHFIKAFPPALILLSIFFSNQFFFGAANAMLASPVTVLFLRTRNEDGVEWHILKALSVNVLLAFCAFAAGLNLAMTLIINLAVPFLLVYFMTDEYTPGSYFPFGMSFVFMQLIPIQFTDIPMRLLALVYSFILIYIGLKIWKHFKPVPAVHDISKNAFVKITESFSALVQNNPEEAREAQRALLKINQNLCNRIYKSRRLRYFTTIEGACYFRLVMIFQRMENLILTFFRNPELMTAANKVYLENFIEVLKHLNRVFDSREYSEVIQELISFSDNCFMDQTDINDSMLLDINLLINALEGISKTAGKGVYREWVVPRKSRMLWRIYAHLSRDSFKFRFGVRLSLVLTFTFLVSRLLPVTHGYWLPLAAYLLTRPFYDESVSKSLDRIKGTVIGLIAAFFLFSIFTTYPEHMVLAVIAAFCIYAADDYSTLVVFATCFALSLTTLSMQSTYALELRLLFTIGAVIVSILASKFILPMRYYDQFKIDMERLVLLDRAVVKYTEELLGGAPHQDIVRELILKSYLISDQIEMNYHASAFGSCGQFVEGFLAENRQLMTTLIDVYYLITLQGVEAEEERFVKKAVERLGIWFEKIQQCLKKKDAADQEPEKIIVKTNASYIMRLLSAGQAEAKAFLAFVERNVSSF</sequence>
<dbReference type="RefSeq" id="WP_096919965.1">
    <property type="nucleotide sequence ID" value="NZ_CP029487.1"/>
</dbReference>
<protein>
    <submittedName>
        <fullName evidence="9">FUSC family protein</fullName>
    </submittedName>
</protein>
<dbReference type="KEGG" id="emt:CPZ25_006800"/>
<evidence type="ECO:0000256" key="3">
    <source>
        <dbReference type="ARBA" id="ARBA00022692"/>
    </source>
</evidence>
<feature type="transmembrane region" description="Helical" evidence="7">
    <location>
        <begin position="467"/>
        <end position="485"/>
    </location>
</feature>
<evidence type="ECO:0000256" key="1">
    <source>
        <dbReference type="ARBA" id="ARBA00004651"/>
    </source>
</evidence>
<evidence type="ECO:0000256" key="7">
    <source>
        <dbReference type="SAM" id="Phobius"/>
    </source>
</evidence>
<evidence type="ECO:0000313" key="9">
    <source>
        <dbReference type="EMBL" id="QCT71044.1"/>
    </source>
</evidence>
<evidence type="ECO:0000256" key="4">
    <source>
        <dbReference type="ARBA" id="ARBA00022989"/>
    </source>
</evidence>
<feature type="transmembrane region" description="Helical" evidence="7">
    <location>
        <begin position="349"/>
        <end position="367"/>
    </location>
</feature>
<feature type="transmembrane region" description="Helical" evidence="7">
    <location>
        <begin position="402"/>
        <end position="434"/>
    </location>
</feature>
<evidence type="ECO:0000313" key="10">
    <source>
        <dbReference type="Proteomes" id="UP000218387"/>
    </source>
</evidence>
<keyword evidence="10" id="KW-1185">Reference proteome</keyword>
<proteinExistence type="inferred from homology"/>
<dbReference type="InterPro" id="IPR049453">
    <property type="entry name" value="Memb_transporter_dom"/>
</dbReference>
<comment type="similarity">
    <text evidence="6">Belongs to the YccS/YhfK family.</text>
</comment>
<dbReference type="Proteomes" id="UP000218387">
    <property type="component" value="Chromosome"/>
</dbReference>
<feature type="domain" description="Integral membrane bound transporter" evidence="8">
    <location>
        <begin position="361"/>
        <end position="479"/>
    </location>
</feature>
<name>A0A4P9C6T7_EUBML</name>
<feature type="transmembrane region" description="Helical" evidence="7">
    <location>
        <begin position="111"/>
        <end position="128"/>
    </location>
</feature>
<dbReference type="PANTHER" id="PTHR30509:SF9">
    <property type="entry name" value="MULTIDRUG RESISTANCE PROTEIN MDTO"/>
    <property type="match status" value="1"/>
</dbReference>
<keyword evidence="5 7" id="KW-0472">Membrane</keyword>
<keyword evidence="2" id="KW-1003">Cell membrane</keyword>
<accession>A0A4P9C6T7</accession>
<dbReference type="PANTHER" id="PTHR30509">
    <property type="entry name" value="P-HYDROXYBENZOIC ACID EFFLUX PUMP SUBUNIT-RELATED"/>
    <property type="match status" value="1"/>
</dbReference>
<feature type="transmembrane region" description="Helical" evidence="7">
    <location>
        <begin position="134"/>
        <end position="152"/>
    </location>
</feature>
<dbReference type="AlphaFoldDB" id="A0A4P9C6T7"/>
<evidence type="ECO:0000256" key="2">
    <source>
        <dbReference type="ARBA" id="ARBA00022475"/>
    </source>
</evidence>
<gene>
    <name evidence="9" type="ORF">CPZ25_006800</name>
</gene>
<reference evidence="9 10" key="1">
    <citation type="submission" date="2018-05" db="EMBL/GenBank/DDBJ databases">
        <title>Genome comparison of Eubacterium sp.</title>
        <authorList>
            <person name="Feng Y."/>
            <person name="Sanchez-Andrea I."/>
            <person name="Stams A.J.M."/>
            <person name="De Vos W.M."/>
        </authorList>
    </citation>
    <scope>NUCLEOTIDE SEQUENCE [LARGE SCALE GENOMIC DNA]</scope>
    <source>
        <strain evidence="9 10">YI</strain>
    </source>
</reference>
<dbReference type="EMBL" id="CP029487">
    <property type="protein sequence ID" value="QCT71044.1"/>
    <property type="molecule type" value="Genomic_DNA"/>
</dbReference>
<evidence type="ECO:0000256" key="5">
    <source>
        <dbReference type="ARBA" id="ARBA00023136"/>
    </source>
</evidence>
<feature type="transmembrane region" description="Helical" evidence="7">
    <location>
        <begin position="21"/>
        <end position="51"/>
    </location>
</feature>
<evidence type="ECO:0000259" key="8">
    <source>
        <dbReference type="Pfam" id="PF13515"/>
    </source>
</evidence>